<comment type="caution">
    <text evidence="1">The sequence shown here is derived from an EMBL/GenBank/DDBJ whole genome shotgun (WGS) entry which is preliminary data.</text>
</comment>
<dbReference type="Proteomes" id="UP001062846">
    <property type="component" value="Chromosome 3"/>
</dbReference>
<name>A0ACC0PD69_RHOML</name>
<dbReference type="EMBL" id="CM046390">
    <property type="protein sequence ID" value="KAI8562989.1"/>
    <property type="molecule type" value="Genomic_DNA"/>
</dbReference>
<organism evidence="1 2">
    <name type="scientific">Rhododendron molle</name>
    <name type="common">Chinese azalea</name>
    <name type="synonym">Azalea mollis</name>
    <dbReference type="NCBI Taxonomy" id="49168"/>
    <lineage>
        <taxon>Eukaryota</taxon>
        <taxon>Viridiplantae</taxon>
        <taxon>Streptophyta</taxon>
        <taxon>Embryophyta</taxon>
        <taxon>Tracheophyta</taxon>
        <taxon>Spermatophyta</taxon>
        <taxon>Magnoliopsida</taxon>
        <taxon>eudicotyledons</taxon>
        <taxon>Gunneridae</taxon>
        <taxon>Pentapetalae</taxon>
        <taxon>asterids</taxon>
        <taxon>Ericales</taxon>
        <taxon>Ericaceae</taxon>
        <taxon>Ericoideae</taxon>
        <taxon>Rhodoreae</taxon>
        <taxon>Rhododendron</taxon>
    </lineage>
</organism>
<evidence type="ECO:0000313" key="1">
    <source>
        <dbReference type="EMBL" id="KAI8562989.1"/>
    </source>
</evidence>
<accession>A0ACC0PD69</accession>
<reference evidence="1" key="1">
    <citation type="submission" date="2022-02" db="EMBL/GenBank/DDBJ databases">
        <title>Plant Genome Project.</title>
        <authorList>
            <person name="Zhang R.-G."/>
        </authorList>
    </citation>
    <scope>NUCLEOTIDE SEQUENCE</scope>
    <source>
        <strain evidence="1">AT1</strain>
    </source>
</reference>
<evidence type="ECO:0000313" key="2">
    <source>
        <dbReference type="Proteomes" id="UP001062846"/>
    </source>
</evidence>
<keyword evidence="2" id="KW-1185">Reference proteome</keyword>
<proteinExistence type="predicted"/>
<gene>
    <name evidence="1" type="ORF">RHMOL_Rhmol03G0079000</name>
</gene>
<protein>
    <submittedName>
        <fullName evidence="1">Uncharacterized protein</fullName>
    </submittedName>
</protein>
<sequence length="224" mass="24733">MCLFLLLVYCSAVVSCFVFAAVVCHFFAVGFSKWYAIVLSMIVKRPPLKSCLLLFAASEILPRSLWCAKELDSLLLLQFPLILSGTCCCVLSVAVISATTRQILWCGIICFCYGDGHSVMLVLSLLSGFSGGMLSRESQIQLRQVPQAPKERQQSCSEELSTLNRLLTYEPQVLPTRLARSPDLFRIRKTNQTATAKDCPKFNGFGGLNLKSVCFSMAQTPPLT</sequence>